<evidence type="ECO:0000313" key="3">
    <source>
        <dbReference type="Proteomes" id="UP001597100"/>
    </source>
</evidence>
<dbReference type="Proteomes" id="UP001597100">
    <property type="component" value="Unassembled WGS sequence"/>
</dbReference>
<feature type="domain" description="Phospholipase/carboxylesterase/thioesterase" evidence="1">
    <location>
        <begin position="21"/>
        <end position="211"/>
    </location>
</feature>
<dbReference type="EMBL" id="JBHTJP010000032">
    <property type="protein sequence ID" value="MFD0975795.1"/>
    <property type="molecule type" value="Genomic_DNA"/>
</dbReference>
<comment type="caution">
    <text evidence="2">The sequence shown here is derived from an EMBL/GenBank/DDBJ whole genome shotgun (WGS) entry which is preliminary data.</text>
</comment>
<dbReference type="InterPro" id="IPR003140">
    <property type="entry name" value="PLipase/COase/thioEstase"/>
</dbReference>
<dbReference type="Pfam" id="PF02230">
    <property type="entry name" value="Abhydrolase_2"/>
    <property type="match status" value="1"/>
</dbReference>
<evidence type="ECO:0000313" key="2">
    <source>
        <dbReference type="EMBL" id="MFD0975795.1"/>
    </source>
</evidence>
<protein>
    <submittedName>
        <fullName evidence="2">Alpha/beta hydrolase</fullName>
    </submittedName>
</protein>
<accession>A0ABW3IDI1</accession>
<keyword evidence="3" id="KW-1185">Reference proteome</keyword>
<dbReference type="SUPFAM" id="SSF53474">
    <property type="entry name" value="alpha/beta-Hydrolases"/>
    <property type="match status" value="1"/>
</dbReference>
<dbReference type="GO" id="GO:0016787">
    <property type="term" value="F:hydrolase activity"/>
    <property type="evidence" value="ECO:0007669"/>
    <property type="project" value="UniProtKB-KW"/>
</dbReference>
<dbReference type="Gene3D" id="3.40.50.1820">
    <property type="entry name" value="alpha/beta hydrolase"/>
    <property type="match status" value="1"/>
</dbReference>
<keyword evidence="2" id="KW-0378">Hydrolase</keyword>
<organism evidence="2 3">
    <name type="scientific">Salinimicrobium gaetbulicola</name>
    <dbReference type="NCBI Taxonomy" id="999702"/>
    <lineage>
        <taxon>Bacteria</taxon>
        <taxon>Pseudomonadati</taxon>
        <taxon>Bacteroidota</taxon>
        <taxon>Flavobacteriia</taxon>
        <taxon>Flavobacteriales</taxon>
        <taxon>Flavobacteriaceae</taxon>
        <taxon>Salinimicrobium</taxon>
    </lineage>
</organism>
<evidence type="ECO:0000259" key="1">
    <source>
        <dbReference type="Pfam" id="PF02230"/>
    </source>
</evidence>
<dbReference type="RefSeq" id="WP_380736834.1">
    <property type="nucleotide sequence ID" value="NZ_JBHTJP010000032.1"/>
</dbReference>
<reference evidence="3" key="1">
    <citation type="journal article" date="2019" name="Int. J. Syst. Evol. Microbiol.">
        <title>The Global Catalogue of Microorganisms (GCM) 10K type strain sequencing project: providing services to taxonomists for standard genome sequencing and annotation.</title>
        <authorList>
            <consortium name="The Broad Institute Genomics Platform"/>
            <consortium name="The Broad Institute Genome Sequencing Center for Infectious Disease"/>
            <person name="Wu L."/>
            <person name="Ma J."/>
        </authorList>
    </citation>
    <scope>NUCLEOTIDE SEQUENCE [LARGE SCALE GENOMIC DNA]</scope>
    <source>
        <strain evidence="3">CCUG 60898</strain>
    </source>
</reference>
<gene>
    <name evidence="2" type="ORF">ACFQ1G_03230</name>
</gene>
<name>A0ABW3IDI1_9FLAO</name>
<proteinExistence type="predicted"/>
<dbReference type="InterPro" id="IPR029058">
    <property type="entry name" value="AB_hydrolase_fold"/>
</dbReference>
<sequence length="214" mass="25183">MINEKEVSYKATNTYSTLNTYSDKTKNVWAVFHGIGYLSKYFLKYFRHLNQQENYIIAPQAPSKYYLNGKYEHVGASWATRENTEMEIENVLAYLDELYKEEDLENAPNLILFGYSQGVSVVSRWVARRKIQCSQMIFNSGRLPNELTPQDFTFLENTKVRFIYGTEDPFVNREFLESEENRIRELFPKNLKFMPFDGGHEVNKEMISKLSEES</sequence>